<dbReference type="Proteomes" id="UP000015106">
    <property type="component" value="Chromosome 5"/>
</dbReference>
<dbReference type="GO" id="GO:0003677">
    <property type="term" value="F:DNA binding"/>
    <property type="evidence" value="ECO:0007669"/>
    <property type="project" value="UniProtKB-KW"/>
</dbReference>
<proteinExistence type="predicted"/>
<dbReference type="PANTHER" id="PTHR31391">
    <property type="entry name" value="B3 DOMAIN-CONTAINING PROTEIN OS11G0197600-RELATED"/>
    <property type="match status" value="1"/>
</dbReference>
<evidence type="ECO:0000313" key="9">
    <source>
        <dbReference type="Proteomes" id="UP000015106"/>
    </source>
</evidence>
<feature type="compositionally biased region" description="Acidic residues" evidence="6">
    <location>
        <begin position="324"/>
        <end position="346"/>
    </location>
</feature>
<feature type="compositionally biased region" description="Polar residues" evidence="6">
    <location>
        <begin position="371"/>
        <end position="390"/>
    </location>
</feature>
<gene>
    <name evidence="8" type="primary">LOC125556615</name>
</gene>
<evidence type="ECO:0000256" key="6">
    <source>
        <dbReference type="SAM" id="MobiDB-lite"/>
    </source>
</evidence>
<dbReference type="Pfam" id="PF02362">
    <property type="entry name" value="B3"/>
    <property type="match status" value="2"/>
</dbReference>
<dbReference type="InterPro" id="IPR044837">
    <property type="entry name" value="REM16-like"/>
</dbReference>
<keyword evidence="5" id="KW-0539">Nucleus</keyword>
<feature type="compositionally biased region" description="Basic and acidic residues" evidence="6">
    <location>
        <begin position="347"/>
        <end position="360"/>
    </location>
</feature>
<name>A0A8R7ULF6_TRIUA</name>
<dbReference type="InterPro" id="IPR003340">
    <property type="entry name" value="B3_DNA-bd"/>
</dbReference>
<dbReference type="InterPro" id="IPR015300">
    <property type="entry name" value="DNA-bd_pseudobarrel_sf"/>
</dbReference>
<accession>A0A8R7ULF6</accession>
<evidence type="ECO:0000256" key="5">
    <source>
        <dbReference type="ARBA" id="ARBA00023242"/>
    </source>
</evidence>
<evidence type="ECO:0000256" key="3">
    <source>
        <dbReference type="ARBA" id="ARBA00023125"/>
    </source>
</evidence>
<organism evidence="8 9">
    <name type="scientific">Triticum urartu</name>
    <name type="common">Red wild einkorn</name>
    <name type="synonym">Crithodium urartu</name>
    <dbReference type="NCBI Taxonomy" id="4572"/>
    <lineage>
        <taxon>Eukaryota</taxon>
        <taxon>Viridiplantae</taxon>
        <taxon>Streptophyta</taxon>
        <taxon>Embryophyta</taxon>
        <taxon>Tracheophyta</taxon>
        <taxon>Spermatophyta</taxon>
        <taxon>Magnoliopsida</taxon>
        <taxon>Liliopsida</taxon>
        <taxon>Poales</taxon>
        <taxon>Poaceae</taxon>
        <taxon>BOP clade</taxon>
        <taxon>Pooideae</taxon>
        <taxon>Triticodae</taxon>
        <taxon>Triticeae</taxon>
        <taxon>Triticinae</taxon>
        <taxon>Triticum</taxon>
    </lineage>
</organism>
<feature type="domain" description="TF-B3" evidence="7">
    <location>
        <begin position="203"/>
        <end position="294"/>
    </location>
</feature>
<protein>
    <recommendedName>
        <fullName evidence="7">TF-B3 domain-containing protein</fullName>
    </recommendedName>
</protein>
<feature type="region of interest" description="Disordered" evidence="6">
    <location>
        <begin position="301"/>
        <end position="397"/>
    </location>
</feature>
<dbReference type="SUPFAM" id="SSF101936">
    <property type="entry name" value="DNA-binding pseudobarrel domain"/>
    <property type="match status" value="3"/>
</dbReference>
<evidence type="ECO:0000256" key="2">
    <source>
        <dbReference type="ARBA" id="ARBA00023015"/>
    </source>
</evidence>
<dbReference type="Gramene" id="TuG1812G0500003930.01.T01">
    <property type="protein sequence ID" value="TuG1812G0500003930.01.T01"/>
    <property type="gene ID" value="TuG1812G0500003930.01"/>
</dbReference>
<keyword evidence="2" id="KW-0805">Transcription regulation</keyword>
<dbReference type="AlphaFoldDB" id="A0A8R7ULF6"/>
<sequence length="537" mass="59832">MDAGELFNPDRGGAHGAGCDCGDCEEWRRHCYWNHDHGDGGTKQFLLFASDDKDNLCIPREVTSQLTDLIPDSEPIKLETPDGRTYSVEFAKYVLIILTTGWRDFVEANHIQQGDPMLFVYGGNSTFKVHIFNSPGRNKFLSSSEPPCDHHVPSEQVVPHPEHVDSSAHFGYTMLPGSFVTKAQDDKLLEWANTIKSGFPLFVAAMDESNVSLNDCHVYIPLWLVGQFKEEVVKIVAPDKSTYVVGAKKHNDDQIVLQSGWDRFVTDQRIQQNDFLIFIIEGGTRLKVLVLDPSGSEKTFAMGNSSKVQEKPPLPPTVTNLSSEDNEVADLSSDDEVIDPSCDDDEVVGKDTTASRREQPLRSCRAKAETMASTSCPSTKSGRKAGNSNEAGLKAPMPNKSYILSEGASLNKQQEEKVKEKVRAIGSDFPVFVRVMTVHAVWRPIQLRFCVEYGSACPLPLQQTPLLLGIEGSDMQWPSMLVVKKYKKGWWISSFWSDLVLEAGMEAGDICLVELADRSSERLRMTVHLIRKSEMQL</sequence>
<reference evidence="9" key="1">
    <citation type="journal article" date="2013" name="Nature">
        <title>Draft genome of the wheat A-genome progenitor Triticum urartu.</title>
        <authorList>
            <person name="Ling H.Q."/>
            <person name="Zhao S."/>
            <person name="Liu D."/>
            <person name="Wang J."/>
            <person name="Sun H."/>
            <person name="Zhang C."/>
            <person name="Fan H."/>
            <person name="Li D."/>
            <person name="Dong L."/>
            <person name="Tao Y."/>
            <person name="Gao C."/>
            <person name="Wu H."/>
            <person name="Li Y."/>
            <person name="Cui Y."/>
            <person name="Guo X."/>
            <person name="Zheng S."/>
            <person name="Wang B."/>
            <person name="Yu K."/>
            <person name="Liang Q."/>
            <person name="Yang W."/>
            <person name="Lou X."/>
            <person name="Chen J."/>
            <person name="Feng M."/>
            <person name="Jian J."/>
            <person name="Zhang X."/>
            <person name="Luo G."/>
            <person name="Jiang Y."/>
            <person name="Liu J."/>
            <person name="Wang Z."/>
            <person name="Sha Y."/>
            <person name="Zhang B."/>
            <person name="Wu H."/>
            <person name="Tang D."/>
            <person name="Shen Q."/>
            <person name="Xue P."/>
            <person name="Zou S."/>
            <person name="Wang X."/>
            <person name="Liu X."/>
            <person name="Wang F."/>
            <person name="Yang Y."/>
            <person name="An X."/>
            <person name="Dong Z."/>
            <person name="Zhang K."/>
            <person name="Zhang X."/>
            <person name="Luo M.C."/>
            <person name="Dvorak J."/>
            <person name="Tong Y."/>
            <person name="Wang J."/>
            <person name="Yang H."/>
            <person name="Li Z."/>
            <person name="Wang D."/>
            <person name="Zhang A."/>
            <person name="Wang J."/>
        </authorList>
    </citation>
    <scope>NUCLEOTIDE SEQUENCE</scope>
    <source>
        <strain evidence="9">cv. G1812</strain>
    </source>
</reference>
<dbReference type="PROSITE" id="PS50863">
    <property type="entry name" value="B3"/>
    <property type="match status" value="2"/>
</dbReference>
<dbReference type="PANTHER" id="PTHR31391:SF121">
    <property type="entry name" value="B3 DOMAIN-CONTAINING PROTEIN OS08G0325100-RELATED"/>
    <property type="match status" value="1"/>
</dbReference>
<keyword evidence="9" id="KW-1185">Reference proteome</keyword>
<dbReference type="GO" id="GO:0005634">
    <property type="term" value="C:nucleus"/>
    <property type="evidence" value="ECO:0007669"/>
    <property type="project" value="UniProtKB-SubCell"/>
</dbReference>
<dbReference type="EnsemblPlants" id="TuG1812G0500003930.01.T01">
    <property type="protein sequence ID" value="TuG1812G0500003930.01.T01"/>
    <property type="gene ID" value="TuG1812G0500003930.01"/>
</dbReference>
<reference evidence="8" key="2">
    <citation type="submission" date="2018-03" db="EMBL/GenBank/DDBJ databases">
        <title>The Triticum urartu genome reveals the dynamic nature of wheat genome evolution.</title>
        <authorList>
            <person name="Ling H."/>
            <person name="Ma B."/>
            <person name="Shi X."/>
            <person name="Liu H."/>
            <person name="Dong L."/>
            <person name="Sun H."/>
            <person name="Cao Y."/>
            <person name="Gao Q."/>
            <person name="Zheng S."/>
            <person name="Li Y."/>
            <person name="Yu Y."/>
            <person name="Du H."/>
            <person name="Qi M."/>
            <person name="Li Y."/>
            <person name="Yu H."/>
            <person name="Cui Y."/>
            <person name="Wang N."/>
            <person name="Chen C."/>
            <person name="Wu H."/>
            <person name="Zhao Y."/>
            <person name="Zhang J."/>
            <person name="Li Y."/>
            <person name="Zhou W."/>
            <person name="Zhang B."/>
            <person name="Hu W."/>
            <person name="Eijk M."/>
            <person name="Tang J."/>
            <person name="Witsenboer H."/>
            <person name="Zhao S."/>
            <person name="Li Z."/>
            <person name="Zhang A."/>
            <person name="Wang D."/>
            <person name="Liang C."/>
        </authorList>
    </citation>
    <scope>NUCLEOTIDE SEQUENCE [LARGE SCALE GENOMIC DNA]</scope>
    <source>
        <strain evidence="8">cv. G1812</strain>
    </source>
</reference>
<reference evidence="8" key="3">
    <citation type="submission" date="2022-06" db="UniProtKB">
        <authorList>
            <consortium name="EnsemblPlants"/>
        </authorList>
    </citation>
    <scope>IDENTIFICATION</scope>
</reference>
<comment type="subcellular location">
    <subcellularLocation>
        <location evidence="1">Nucleus</location>
    </subcellularLocation>
</comment>
<evidence type="ECO:0000259" key="7">
    <source>
        <dbReference type="PROSITE" id="PS50863"/>
    </source>
</evidence>
<keyword evidence="4" id="KW-0804">Transcription</keyword>
<evidence type="ECO:0000313" key="8">
    <source>
        <dbReference type="EnsemblPlants" id="TuG1812G0500003930.01.T01"/>
    </source>
</evidence>
<dbReference type="Gene3D" id="2.40.330.10">
    <property type="entry name" value="DNA-binding pseudobarrel domain"/>
    <property type="match status" value="3"/>
</dbReference>
<keyword evidence="3" id="KW-0238">DNA-binding</keyword>
<evidence type="ECO:0000256" key="1">
    <source>
        <dbReference type="ARBA" id="ARBA00004123"/>
    </source>
</evidence>
<dbReference type="SMART" id="SM01019">
    <property type="entry name" value="B3"/>
    <property type="match status" value="3"/>
</dbReference>
<dbReference type="CDD" id="cd10017">
    <property type="entry name" value="B3_DNA"/>
    <property type="match status" value="2"/>
</dbReference>
<feature type="domain" description="TF-B3" evidence="7">
    <location>
        <begin position="41"/>
        <end position="135"/>
    </location>
</feature>
<evidence type="ECO:0000256" key="4">
    <source>
        <dbReference type="ARBA" id="ARBA00023163"/>
    </source>
</evidence>